<dbReference type="InterPro" id="IPR000620">
    <property type="entry name" value="EamA_dom"/>
</dbReference>
<evidence type="ECO:0000256" key="4">
    <source>
        <dbReference type="ARBA" id="ARBA00022989"/>
    </source>
</evidence>
<dbReference type="RefSeq" id="WP_010075100.1">
    <property type="nucleotide sequence ID" value="NC_014393.1"/>
</dbReference>
<proteinExistence type="inferred from homology"/>
<feature type="transmembrane region" description="Helical" evidence="6">
    <location>
        <begin position="65"/>
        <end position="87"/>
    </location>
</feature>
<dbReference type="GO" id="GO:0015095">
    <property type="term" value="F:magnesium ion transmembrane transporter activity"/>
    <property type="evidence" value="ECO:0007669"/>
    <property type="project" value="InterPro"/>
</dbReference>
<dbReference type="eggNOG" id="ENOG5032Z8K">
    <property type="taxonomic scope" value="Bacteria"/>
</dbReference>
<dbReference type="EMBL" id="CP002160">
    <property type="protein sequence ID" value="ADL50133.1"/>
    <property type="molecule type" value="Genomic_DNA"/>
</dbReference>
<evidence type="ECO:0000313" key="9">
    <source>
        <dbReference type="Proteomes" id="UP000002730"/>
    </source>
</evidence>
<dbReference type="PANTHER" id="PTHR12570:SF65">
    <property type="entry name" value="MAGNESIUM TRANSPORTER NIPA9-RELATED"/>
    <property type="match status" value="1"/>
</dbReference>
<dbReference type="Pfam" id="PF00892">
    <property type="entry name" value="EamA"/>
    <property type="match status" value="1"/>
</dbReference>
<comment type="subcellular location">
    <subcellularLocation>
        <location evidence="1">Membrane</location>
        <topology evidence="1">Multi-pass membrane protein</topology>
    </subcellularLocation>
</comment>
<evidence type="ECO:0000256" key="6">
    <source>
        <dbReference type="SAM" id="Phobius"/>
    </source>
</evidence>
<dbReference type="STRING" id="573061.Clocel_0353"/>
<evidence type="ECO:0000256" key="3">
    <source>
        <dbReference type="ARBA" id="ARBA00022692"/>
    </source>
</evidence>
<dbReference type="InterPro" id="IPR037185">
    <property type="entry name" value="EmrE-like"/>
</dbReference>
<dbReference type="GO" id="GO:0016020">
    <property type="term" value="C:membrane"/>
    <property type="evidence" value="ECO:0007669"/>
    <property type="project" value="UniProtKB-SubCell"/>
</dbReference>
<name>D9SQ66_CLOC7</name>
<organism evidence="8 9">
    <name type="scientific">Clostridium cellulovorans (strain ATCC 35296 / DSM 3052 / OCM 3 / 743B)</name>
    <dbReference type="NCBI Taxonomy" id="573061"/>
    <lineage>
        <taxon>Bacteria</taxon>
        <taxon>Bacillati</taxon>
        <taxon>Bacillota</taxon>
        <taxon>Clostridia</taxon>
        <taxon>Eubacteriales</taxon>
        <taxon>Clostridiaceae</taxon>
        <taxon>Clostridium</taxon>
    </lineage>
</organism>
<keyword evidence="3 6" id="KW-0812">Transmembrane</keyword>
<dbReference type="Proteomes" id="UP000002730">
    <property type="component" value="Chromosome"/>
</dbReference>
<evidence type="ECO:0000256" key="1">
    <source>
        <dbReference type="ARBA" id="ARBA00004141"/>
    </source>
</evidence>
<reference evidence="8 9" key="1">
    <citation type="submission" date="2010-08" db="EMBL/GenBank/DDBJ databases">
        <title>Complete sequence of Clostridium cellulovorans 743B.</title>
        <authorList>
            <consortium name="US DOE Joint Genome Institute"/>
            <person name="Lucas S."/>
            <person name="Copeland A."/>
            <person name="Lapidus A."/>
            <person name="Cheng J.-F."/>
            <person name="Bruce D."/>
            <person name="Goodwin L."/>
            <person name="Pitluck S."/>
            <person name="Chertkov O."/>
            <person name="Detter J.C."/>
            <person name="Han C."/>
            <person name="Tapia R."/>
            <person name="Land M."/>
            <person name="Hauser L."/>
            <person name="Chang Y.-J."/>
            <person name="Jeffries C."/>
            <person name="Kyrpides N."/>
            <person name="Ivanova N."/>
            <person name="Mikhailova N."/>
            <person name="Hemme C.L."/>
            <person name="Woyke T."/>
        </authorList>
    </citation>
    <scope>NUCLEOTIDE SEQUENCE [LARGE SCALE GENOMIC DNA]</scope>
    <source>
        <strain evidence="9">ATCC 35296 / DSM 3052 / OCM 3 / 743B</strain>
    </source>
</reference>
<dbReference type="SUPFAM" id="SSF103481">
    <property type="entry name" value="Multidrug resistance efflux transporter EmrE"/>
    <property type="match status" value="1"/>
</dbReference>
<sequence length="112" mass="12548">MSNSIFIGLLLVLTLFGSLGGFYFKKATATDTLIALIKCPFLYLGGALYVVGALLNIYVLKFRPYSMVLPLTSITYIWSLIISKIFLKEKITRYKIFGITFIIIGAIFIGMF</sequence>
<feature type="transmembrane region" description="Helical" evidence="6">
    <location>
        <begin position="6"/>
        <end position="24"/>
    </location>
</feature>
<feature type="transmembrane region" description="Helical" evidence="6">
    <location>
        <begin position="36"/>
        <end position="59"/>
    </location>
</feature>
<dbReference type="PANTHER" id="PTHR12570">
    <property type="match status" value="1"/>
</dbReference>
<dbReference type="InterPro" id="IPR008521">
    <property type="entry name" value="Mg_trans_NIPA"/>
</dbReference>
<comment type="similarity">
    <text evidence="2">Belongs to the EamA transporter family.</text>
</comment>
<evidence type="ECO:0000256" key="5">
    <source>
        <dbReference type="ARBA" id="ARBA00023136"/>
    </source>
</evidence>
<dbReference type="AlphaFoldDB" id="D9SQ66"/>
<feature type="transmembrane region" description="Helical" evidence="6">
    <location>
        <begin position="94"/>
        <end position="111"/>
    </location>
</feature>
<dbReference type="KEGG" id="ccb:Clocel_0353"/>
<dbReference type="OrthoDB" id="129711at2"/>
<evidence type="ECO:0000259" key="7">
    <source>
        <dbReference type="Pfam" id="PF00892"/>
    </source>
</evidence>
<keyword evidence="5 6" id="KW-0472">Membrane</keyword>
<dbReference type="Gene3D" id="1.10.3730.20">
    <property type="match status" value="1"/>
</dbReference>
<dbReference type="HOGENOM" id="CLU_131462_6_1_9"/>
<evidence type="ECO:0000313" key="8">
    <source>
        <dbReference type="EMBL" id="ADL50133.1"/>
    </source>
</evidence>
<protein>
    <recommendedName>
        <fullName evidence="7">EamA domain-containing protein</fullName>
    </recommendedName>
</protein>
<keyword evidence="4 6" id="KW-1133">Transmembrane helix</keyword>
<gene>
    <name evidence="8" type="ordered locus">Clocel_0353</name>
</gene>
<accession>D9SQ66</accession>
<keyword evidence="9" id="KW-1185">Reference proteome</keyword>
<evidence type="ECO:0000256" key="2">
    <source>
        <dbReference type="ARBA" id="ARBA00007362"/>
    </source>
</evidence>
<feature type="domain" description="EamA" evidence="7">
    <location>
        <begin position="11"/>
        <end position="110"/>
    </location>
</feature>